<reference evidence="7 8" key="1">
    <citation type="journal article" date="2019" name="Int. J. Syst. Evol. Microbiol.">
        <title>The Global Catalogue of Microorganisms (GCM) 10K type strain sequencing project: providing services to taxonomists for standard genome sequencing and annotation.</title>
        <authorList>
            <consortium name="The Broad Institute Genomics Platform"/>
            <consortium name="The Broad Institute Genome Sequencing Center for Infectious Disease"/>
            <person name="Wu L."/>
            <person name="Ma J."/>
        </authorList>
    </citation>
    <scope>NUCLEOTIDE SEQUENCE [LARGE SCALE GENOMIC DNA]</scope>
    <source>
        <strain evidence="7 8">JCM 14718</strain>
    </source>
</reference>
<evidence type="ECO:0000259" key="6">
    <source>
        <dbReference type="SMART" id="SM00861"/>
    </source>
</evidence>
<dbReference type="Gene3D" id="3.40.50.920">
    <property type="match status" value="1"/>
</dbReference>
<dbReference type="PANTHER" id="PTHR42980">
    <property type="entry name" value="2-OXOISOVALERATE DEHYDROGENASE SUBUNIT BETA-RELATED"/>
    <property type="match status" value="1"/>
</dbReference>
<dbReference type="Pfam" id="PF00676">
    <property type="entry name" value="E1_dh"/>
    <property type="match status" value="1"/>
</dbReference>
<dbReference type="SUPFAM" id="SSF52518">
    <property type="entry name" value="Thiamin diphosphate-binding fold (THDP-binding)"/>
    <property type="match status" value="2"/>
</dbReference>
<evidence type="ECO:0000256" key="4">
    <source>
        <dbReference type="ARBA" id="ARBA00023052"/>
    </source>
</evidence>
<dbReference type="SUPFAM" id="SSF52922">
    <property type="entry name" value="TK C-terminal domain-like"/>
    <property type="match status" value="1"/>
</dbReference>
<comment type="caution">
    <text evidence="7">The sequence shown here is derived from an EMBL/GenBank/DDBJ whole genome shotgun (WGS) entry which is preliminary data.</text>
</comment>
<keyword evidence="2" id="KW-0816">Tricarboxylic acid cycle</keyword>
<dbReference type="PANTHER" id="PTHR42980:SF1">
    <property type="entry name" value="2-OXOISOVALERATE DEHYDROGENASE SUBUNIT BETA, MITOCHONDRIAL"/>
    <property type="match status" value="1"/>
</dbReference>
<sequence>MSQPHPVDEHFLLVARSFPAKPASDRAAPVRDGSALTGDEVLGLFDAQLASRHLDLVARELGASRNGFYSIGSSGHEGNAGVAAALRPTDPALLHYRSGGFYLARSQQVRGLDAGIRDVLLGIVAAADEPIAGGRHKVFGNAELAVIPQTSTIGSHPPRALGVALAIERARKLAAPSTWPRDAITVCSIGDASSNHSTTVGALNAIAYTRHQGMPVPLLMVCEDNGIGISVRTPSGWVEAANAARPGVRYIAADGLDVVAAYTAATEAVEWVRSRRSPVFLHLSTVRLMGHAGSDVESGYRTPAEVAADLDRDPLLCTARTLSEAGILTPDEIVQRYDQMRARVREIADDAVTRPKLTSAAAVIAALAPRRPNWVAAEVAKSTADRDRVFSQNLPENEGPLTLAQAINRSLADVLAARANTLVFGEDVARKGGVYGVTRGLQKQFGSARVFDTLLDEQSILGLALGAGISGLVAIPEIQYLAYVHNAADQLRGEAATLQFFSAGQYRNPMVVRIAGYGYQKGFGGHFHNDNAVGALRDIPGLVIASPSRADDAAAMLRTCAAAATVDGTVSVFLEPIALYHTRDLHEEGDGQWMAPYEPPSRWADTHVPLGSARTYGDGSDLTLVTFGNGVPMSLRVAARLAQDGISVRVLDLRWLSPLPVGDLVAAAQATGKVLVVDETRRTGGVSEGVVTALVDAGFGGKLARVASEDSFIPLGAAANLVLLSEETIYSAARRLV</sequence>
<dbReference type="Proteomes" id="UP001500618">
    <property type="component" value="Unassembled WGS sequence"/>
</dbReference>
<accession>A0ABN2GFP0</accession>
<dbReference type="InterPro" id="IPR005475">
    <property type="entry name" value="Transketolase-like_Pyr-bd"/>
</dbReference>
<dbReference type="EMBL" id="BAAANY010000008">
    <property type="protein sequence ID" value="GAA1670493.1"/>
    <property type="molecule type" value="Genomic_DNA"/>
</dbReference>
<dbReference type="InterPro" id="IPR001017">
    <property type="entry name" value="DH_E1"/>
</dbReference>
<dbReference type="Gene3D" id="3.40.50.970">
    <property type="match status" value="2"/>
</dbReference>
<keyword evidence="4" id="KW-0786">Thiamine pyrophosphate</keyword>
<evidence type="ECO:0000256" key="5">
    <source>
        <dbReference type="ARBA" id="ARBA00051911"/>
    </source>
</evidence>
<comment type="catalytic activity">
    <reaction evidence="5">
        <text>N(6)-[(R)-lipoyl]-L-lysyl-[protein] + 2-oxoglutarate + H(+) = N(6)-[(R)-S(8)-succinyldihydrolipoyl]-L-lysyl-[protein] + CO2</text>
        <dbReference type="Rhea" id="RHEA:12188"/>
        <dbReference type="Rhea" id="RHEA-COMP:10474"/>
        <dbReference type="Rhea" id="RHEA-COMP:20092"/>
        <dbReference type="ChEBI" id="CHEBI:15378"/>
        <dbReference type="ChEBI" id="CHEBI:16526"/>
        <dbReference type="ChEBI" id="CHEBI:16810"/>
        <dbReference type="ChEBI" id="CHEBI:83099"/>
        <dbReference type="ChEBI" id="CHEBI:83120"/>
        <dbReference type="EC" id="1.2.4.2"/>
    </reaction>
</comment>
<protein>
    <submittedName>
        <fullName evidence="7">Thiamine pyrophosphate-dependent enzyme</fullName>
    </submittedName>
</protein>
<evidence type="ECO:0000256" key="3">
    <source>
        <dbReference type="ARBA" id="ARBA00023002"/>
    </source>
</evidence>
<dbReference type="InterPro" id="IPR033248">
    <property type="entry name" value="Transketolase_C"/>
</dbReference>
<dbReference type="SMART" id="SM00861">
    <property type="entry name" value="Transket_pyr"/>
    <property type="match status" value="1"/>
</dbReference>
<organism evidence="7 8">
    <name type="scientific">Fodinicola feengrottensis</name>
    <dbReference type="NCBI Taxonomy" id="435914"/>
    <lineage>
        <taxon>Bacteria</taxon>
        <taxon>Bacillati</taxon>
        <taxon>Actinomycetota</taxon>
        <taxon>Actinomycetes</taxon>
        <taxon>Mycobacteriales</taxon>
        <taxon>Fodinicola</taxon>
    </lineage>
</organism>
<keyword evidence="3" id="KW-0560">Oxidoreductase</keyword>
<dbReference type="InterPro" id="IPR009014">
    <property type="entry name" value="Transketo_C/PFOR_II"/>
</dbReference>
<dbReference type="RefSeq" id="WP_425551915.1">
    <property type="nucleotide sequence ID" value="NZ_BAAANY010000008.1"/>
</dbReference>
<keyword evidence="8" id="KW-1185">Reference proteome</keyword>
<feature type="domain" description="Transketolase-like pyrimidine-binding" evidence="6">
    <location>
        <begin position="401"/>
        <end position="582"/>
    </location>
</feature>
<evidence type="ECO:0000256" key="1">
    <source>
        <dbReference type="ARBA" id="ARBA00001964"/>
    </source>
</evidence>
<evidence type="ECO:0000313" key="8">
    <source>
        <dbReference type="Proteomes" id="UP001500618"/>
    </source>
</evidence>
<name>A0ABN2GFP0_9ACTN</name>
<dbReference type="Pfam" id="PF02780">
    <property type="entry name" value="Transketolase_C"/>
    <property type="match status" value="1"/>
</dbReference>
<dbReference type="InterPro" id="IPR029061">
    <property type="entry name" value="THDP-binding"/>
</dbReference>
<evidence type="ECO:0000256" key="2">
    <source>
        <dbReference type="ARBA" id="ARBA00022532"/>
    </source>
</evidence>
<proteinExistence type="predicted"/>
<comment type="cofactor">
    <cofactor evidence="1">
        <name>thiamine diphosphate</name>
        <dbReference type="ChEBI" id="CHEBI:58937"/>
    </cofactor>
</comment>
<dbReference type="Pfam" id="PF02779">
    <property type="entry name" value="Transket_pyr"/>
    <property type="match status" value="1"/>
</dbReference>
<gene>
    <name evidence="7" type="ORF">GCM10009765_19920</name>
</gene>
<dbReference type="CDD" id="cd02000">
    <property type="entry name" value="TPP_E1_PDC_ADC_BCADC"/>
    <property type="match status" value="1"/>
</dbReference>
<evidence type="ECO:0000313" key="7">
    <source>
        <dbReference type="EMBL" id="GAA1670493.1"/>
    </source>
</evidence>